<sequence length="218" mass="24988">MKIKTKKNFKKLVIYSFLFALICLLFTTYANYKIEHSTAEYVTSDVQKLPKTKVAVVLGTAPNLVGGYQNYYFVYRIDAAAELYKSGKVTHFILSGDHGRKNYNEPEMMKLALIEKGVPANVIYLDYAGFRTLDSMIRAKEIFGQNEFIVVSQEFHNQRAVYIARQNGINAYGYNAKDVNKQAGLKTNIREYFARAKVFIDDWFGVNPKFLGEKIEII</sequence>
<dbReference type="InterPro" id="IPR003848">
    <property type="entry name" value="DUF218"/>
</dbReference>
<dbReference type="Proteomes" id="UP000199149">
    <property type="component" value="Unassembled WGS sequence"/>
</dbReference>
<proteinExistence type="predicted"/>
<reference evidence="4" key="1">
    <citation type="submission" date="2016-10" db="EMBL/GenBank/DDBJ databases">
        <authorList>
            <person name="Varghese N."/>
            <person name="Submissions S."/>
        </authorList>
    </citation>
    <scope>NUCLEOTIDE SEQUENCE [LARGE SCALE GENOMIC DNA]</scope>
    <source>
        <strain evidence="4">XJ109</strain>
    </source>
</reference>
<keyword evidence="1" id="KW-0812">Transmembrane</keyword>
<dbReference type="STRING" id="684065.SAMN05421738_11030"/>
<protein>
    <submittedName>
        <fullName evidence="3">SanA protein</fullName>
    </submittedName>
</protein>
<dbReference type="Pfam" id="PF02698">
    <property type="entry name" value="DUF218"/>
    <property type="match status" value="1"/>
</dbReference>
<evidence type="ECO:0000256" key="1">
    <source>
        <dbReference type="SAM" id="Phobius"/>
    </source>
</evidence>
<dbReference type="RefSeq" id="WP_092908605.1">
    <property type="nucleotide sequence ID" value="NZ_FOUZ01000010.1"/>
</dbReference>
<dbReference type="InterPro" id="IPR051599">
    <property type="entry name" value="Cell_Envelope_Assoc"/>
</dbReference>
<evidence type="ECO:0000313" key="4">
    <source>
        <dbReference type="Proteomes" id="UP000199149"/>
    </source>
</evidence>
<keyword evidence="1" id="KW-0472">Membrane</keyword>
<dbReference type="Gene3D" id="3.40.50.620">
    <property type="entry name" value="HUPs"/>
    <property type="match status" value="1"/>
</dbReference>
<dbReference type="CDD" id="cd06259">
    <property type="entry name" value="YdcF-like"/>
    <property type="match status" value="1"/>
</dbReference>
<keyword evidence="4" id="KW-1185">Reference proteome</keyword>
<dbReference type="OrthoDB" id="9782395at2"/>
<dbReference type="PANTHER" id="PTHR30336:SF6">
    <property type="entry name" value="INTEGRAL MEMBRANE PROTEIN"/>
    <property type="match status" value="1"/>
</dbReference>
<keyword evidence="1" id="KW-1133">Transmembrane helix</keyword>
<dbReference type="EMBL" id="FOUZ01000010">
    <property type="protein sequence ID" value="SFN30990.1"/>
    <property type="molecule type" value="Genomic_DNA"/>
</dbReference>
<feature type="transmembrane region" description="Helical" evidence="1">
    <location>
        <begin position="12"/>
        <end position="32"/>
    </location>
</feature>
<organism evidence="3 4">
    <name type="scientific">Algoriella xinjiangensis</name>
    <dbReference type="NCBI Taxonomy" id="684065"/>
    <lineage>
        <taxon>Bacteria</taxon>
        <taxon>Pseudomonadati</taxon>
        <taxon>Bacteroidota</taxon>
        <taxon>Flavobacteriia</taxon>
        <taxon>Flavobacteriales</taxon>
        <taxon>Weeksellaceae</taxon>
        <taxon>Algoriella</taxon>
    </lineage>
</organism>
<evidence type="ECO:0000313" key="3">
    <source>
        <dbReference type="EMBL" id="SFN30990.1"/>
    </source>
</evidence>
<accession>A0A1I4Y0I2</accession>
<name>A0A1I4Y0I2_9FLAO</name>
<feature type="domain" description="DUF218" evidence="2">
    <location>
        <begin position="54"/>
        <end position="192"/>
    </location>
</feature>
<dbReference type="PANTHER" id="PTHR30336">
    <property type="entry name" value="INNER MEMBRANE PROTEIN, PROBABLE PERMEASE"/>
    <property type="match status" value="1"/>
</dbReference>
<dbReference type="AlphaFoldDB" id="A0A1I4Y0I2"/>
<dbReference type="GO" id="GO:0005886">
    <property type="term" value="C:plasma membrane"/>
    <property type="evidence" value="ECO:0007669"/>
    <property type="project" value="TreeGrafter"/>
</dbReference>
<gene>
    <name evidence="3" type="ORF">SAMN05421738_11030</name>
</gene>
<dbReference type="InterPro" id="IPR014729">
    <property type="entry name" value="Rossmann-like_a/b/a_fold"/>
</dbReference>
<evidence type="ECO:0000259" key="2">
    <source>
        <dbReference type="Pfam" id="PF02698"/>
    </source>
</evidence>